<dbReference type="InterPro" id="IPR029063">
    <property type="entry name" value="SAM-dependent_MTases_sf"/>
</dbReference>
<dbReference type="InterPro" id="IPR002937">
    <property type="entry name" value="Amino_oxidase"/>
</dbReference>
<evidence type="ECO:0000259" key="1">
    <source>
        <dbReference type="Pfam" id="PF01593"/>
    </source>
</evidence>
<dbReference type="InterPro" id="IPR026669">
    <property type="entry name" value="Arsenite_MeTrfase-like"/>
</dbReference>
<gene>
    <name evidence="2" type="ORF">CXB51_000072</name>
</gene>
<dbReference type="Gene3D" id="3.50.50.60">
    <property type="entry name" value="FAD/NAD(P)-binding domain"/>
    <property type="match status" value="1"/>
</dbReference>
<dbReference type="GO" id="GO:0008168">
    <property type="term" value="F:methyltransferase activity"/>
    <property type="evidence" value="ECO:0007669"/>
    <property type="project" value="TreeGrafter"/>
</dbReference>
<sequence>MEVAVIGGGIKGLVSAYVLVKAGVDVVVYEKEEQLGGHAKTVNFDAIDLDLGFLFLNPARYATLLDMFDSLGVDVETSDVSFSISHDKGNNGYEWCSQYGFSNYFAQKKKLLNPFNWQSLREIIKFGNDVESYLGSLENNPDIDRTETLGQFINSKGYSENFQNTYLAPICGSMWSSSKEDVMSFSAFSILSFCRTHHLYQVSFVDLFVFLFHLQLFGQPQWLTIKGHSHFVKSVREVLETKGCQFKLGCEVQSVLPVDNGTTMVYGEGFQETYNGCIMAVDAPTALKLLGNQATFEETRVLGAFQYATSDIFLHQDSTLMPQNKSAWSALNFLNSSKNNAFLTYWLNALQNIGKTSEPFFVTVNPDHTPKNTLLKWSTGHAIPSVAASRASLELCQIQGKRGIWFCGYYFNQDELKAGKDAAHGILGKHSSVLHSPKNMSPSLPKNMSPSFMETTARLFVTKFFQQYISMGCVIFLEEGGRIFTFKGNMEKCPLKTVLKVHNPQFYWRIMKEADIGLADAYIHGDFSFLDETEGLLNLFRILVANKENSAASGSNKRRTWWSPALLTASISSAKYFVKHLLRQNTITQARRNISRHYDLSNELFSLYLGKMMQYSSGVFRTGEEHLDVAQRRKISSLIEKTRIEKWHEVLDIGCGWGSLAIETVKRTGCKYTGITLSEQQLKYAQEKVKEAGLELTSSYHQDNIKILLCDYRQLPKEHQFDRIISVEMVEHVGEEYIEEFYRCCDQLLKQDGLFVLQFISIPEELSKEIQQTAGFLKEYIFPGGTLLSLDRNLSAMAAATRFSVEHVENIGMSYYHTLRWWRKLFLENTSKVLALGFDEKFMRTWEYYFDYCAAGFKTGTLIDYQVVFSRAGNFGTLGDPYKGFPSAYSFMDD</sequence>
<keyword evidence="3" id="KW-1185">Reference proteome</keyword>
<dbReference type="OrthoDB" id="932691at2759"/>
<feature type="domain" description="Amine oxidase" evidence="1">
    <location>
        <begin position="12"/>
        <end position="290"/>
    </location>
</feature>
<evidence type="ECO:0000313" key="3">
    <source>
        <dbReference type="Proteomes" id="UP000701853"/>
    </source>
</evidence>
<evidence type="ECO:0000313" key="2">
    <source>
        <dbReference type="EMBL" id="KAG8502175.1"/>
    </source>
</evidence>
<dbReference type="Proteomes" id="UP000701853">
    <property type="component" value="Chromosome 1"/>
</dbReference>
<organism evidence="2 3">
    <name type="scientific">Gossypium anomalum</name>
    <dbReference type="NCBI Taxonomy" id="47600"/>
    <lineage>
        <taxon>Eukaryota</taxon>
        <taxon>Viridiplantae</taxon>
        <taxon>Streptophyta</taxon>
        <taxon>Embryophyta</taxon>
        <taxon>Tracheophyta</taxon>
        <taxon>Spermatophyta</taxon>
        <taxon>Magnoliopsida</taxon>
        <taxon>eudicotyledons</taxon>
        <taxon>Gunneridae</taxon>
        <taxon>Pentapetalae</taxon>
        <taxon>rosids</taxon>
        <taxon>malvids</taxon>
        <taxon>Malvales</taxon>
        <taxon>Malvaceae</taxon>
        <taxon>Malvoideae</taxon>
        <taxon>Gossypium</taxon>
    </lineage>
</organism>
<dbReference type="GO" id="GO:0016491">
    <property type="term" value="F:oxidoreductase activity"/>
    <property type="evidence" value="ECO:0007669"/>
    <property type="project" value="InterPro"/>
</dbReference>
<comment type="caution">
    <text evidence="2">The sequence shown here is derived from an EMBL/GenBank/DDBJ whole genome shotgun (WGS) entry which is preliminary data.</text>
</comment>
<dbReference type="SUPFAM" id="SSF51905">
    <property type="entry name" value="FAD/NAD(P)-binding domain"/>
    <property type="match status" value="1"/>
</dbReference>
<dbReference type="EMBL" id="JAHUZN010000001">
    <property type="protein sequence ID" value="KAG8502175.1"/>
    <property type="molecule type" value="Genomic_DNA"/>
</dbReference>
<name>A0A8J6DCD1_9ROSI</name>
<protein>
    <recommendedName>
        <fullName evidence="1">Amine oxidase domain-containing protein</fullName>
    </recommendedName>
</protein>
<proteinExistence type="predicted"/>
<dbReference type="Gene3D" id="3.40.50.150">
    <property type="entry name" value="Vaccinia Virus protein VP39"/>
    <property type="match status" value="1"/>
</dbReference>
<dbReference type="CDD" id="cd02440">
    <property type="entry name" value="AdoMet_MTases"/>
    <property type="match status" value="1"/>
</dbReference>
<dbReference type="PANTHER" id="PTHR43675">
    <property type="entry name" value="ARSENITE METHYLTRANSFERASE"/>
    <property type="match status" value="1"/>
</dbReference>
<accession>A0A8J6DCD1</accession>
<reference evidence="2 3" key="1">
    <citation type="journal article" date="2021" name="bioRxiv">
        <title>The Gossypium anomalum genome as a resource for cotton improvement and evolutionary analysis of hybrid incompatibility.</title>
        <authorList>
            <person name="Grover C.E."/>
            <person name="Yuan D."/>
            <person name="Arick M.A."/>
            <person name="Miller E.R."/>
            <person name="Hu G."/>
            <person name="Peterson D.G."/>
            <person name="Wendel J.F."/>
            <person name="Udall J.A."/>
        </authorList>
    </citation>
    <scope>NUCLEOTIDE SEQUENCE [LARGE SCALE GENOMIC DNA]</scope>
    <source>
        <strain evidence="2">JFW-Udall</strain>
        <tissue evidence="2">Leaf</tissue>
    </source>
</reference>
<dbReference type="InterPro" id="IPR036188">
    <property type="entry name" value="FAD/NAD-bd_sf"/>
</dbReference>
<dbReference type="Pfam" id="PF01593">
    <property type="entry name" value="Amino_oxidase"/>
    <property type="match status" value="1"/>
</dbReference>
<dbReference type="AlphaFoldDB" id="A0A8J6DCD1"/>
<dbReference type="SUPFAM" id="SSF53335">
    <property type="entry name" value="S-adenosyl-L-methionine-dependent methyltransferases"/>
    <property type="match status" value="1"/>
</dbReference>
<dbReference type="Pfam" id="PF02353">
    <property type="entry name" value="CMAS"/>
    <property type="match status" value="1"/>
</dbReference>
<dbReference type="PANTHER" id="PTHR43675:SF10">
    <property type="entry name" value="CYCLOPROPANE FATTY ACID SYNTHASE"/>
    <property type="match status" value="1"/>
</dbReference>
<dbReference type="PRINTS" id="PR00419">
    <property type="entry name" value="ADXRDTASE"/>
</dbReference>